<keyword evidence="2" id="KW-1185">Reference proteome</keyword>
<gene>
    <name evidence="1" type="ORF">BU251_06485</name>
</gene>
<dbReference type="PANTHER" id="PTHR36513">
    <property type="entry name" value="ABC TRANSMEMBRANE TYPE-1 DOMAIN-CONTAINING PROTEIN"/>
    <property type="match status" value="1"/>
</dbReference>
<dbReference type="KEGG" id="vai:BU251_06485"/>
<dbReference type="Proteomes" id="UP000287243">
    <property type="component" value="Chromosome"/>
</dbReference>
<dbReference type="PANTHER" id="PTHR36513:SF1">
    <property type="entry name" value="TRANSMEMBRANE PROTEIN"/>
    <property type="match status" value="1"/>
</dbReference>
<protein>
    <submittedName>
        <fullName evidence="1">Uncharacterized protein</fullName>
    </submittedName>
</protein>
<accession>A0A410P609</accession>
<name>A0A410P609_VELA1</name>
<dbReference type="InterPro" id="IPR010297">
    <property type="entry name" value="DUF900_hydrolase"/>
</dbReference>
<dbReference type="PROSITE" id="PS51257">
    <property type="entry name" value="PROKAR_LIPOPROTEIN"/>
    <property type="match status" value="1"/>
</dbReference>
<dbReference type="AlphaFoldDB" id="A0A410P609"/>
<reference evidence="1 2" key="1">
    <citation type="submission" date="2017-01" db="EMBL/GenBank/DDBJ databases">
        <title>First insights into the biology of 'candidatus Vampirococcus archaeovorus'.</title>
        <authorList>
            <person name="Kizina J."/>
            <person name="Jordan S."/>
            <person name="Stueber K."/>
            <person name="Reinhardt R."/>
            <person name="Harder J."/>
        </authorList>
    </citation>
    <scope>NUCLEOTIDE SEQUENCE [LARGE SCALE GENOMIC DNA]</scope>
    <source>
        <strain evidence="1 2">LiM</strain>
    </source>
</reference>
<dbReference type="EMBL" id="CP019384">
    <property type="protein sequence ID" value="QAT17394.1"/>
    <property type="molecule type" value="Genomic_DNA"/>
</dbReference>
<proteinExistence type="predicted"/>
<dbReference type="SUPFAM" id="SSF53474">
    <property type="entry name" value="alpha/beta-Hydrolases"/>
    <property type="match status" value="1"/>
</dbReference>
<sequence length="385" mass="44113">MRKISAVIFLLLAGCSTVPVKDDSADWQEKLYHRLPYEMQGDYRIIELFYATDRRAVQEGDELRFTSKMEDRLTTGTLKASIRPGLEISRVVPKRLKKRGDVGVEEVVKFGEEDFMKRLASAVENSPHQSLLVLVFGYQDSFELTAIKAAYFAYFLDVNTPILLFDWPGDYRGAFRGYERAWGSATASGQYLGELLTRIIREVKPKRLWLESSSLGCQVVSKAFEKMTQYGDLADAEAELAHVVMAAPDVSKNEFNEKFKEEIASLARQLTVYVASNDKALLMAQIIDREKKLGRQRVQTESYGQFEEAQDLLYLKSLDPDRISIVDVTLVNKAGGGHTYYIETPEFYDDFYMRLFGDSVSRNRRLYLVNVKEGVDYWVIRPNRK</sequence>
<dbReference type="InterPro" id="IPR029058">
    <property type="entry name" value="AB_hydrolase_fold"/>
</dbReference>
<evidence type="ECO:0000313" key="1">
    <source>
        <dbReference type="EMBL" id="QAT17394.1"/>
    </source>
</evidence>
<dbReference type="Pfam" id="PF05990">
    <property type="entry name" value="DUF900"/>
    <property type="match status" value="1"/>
</dbReference>
<organism evidence="1 2">
    <name type="scientific">Velamenicoccus archaeovorus</name>
    <dbReference type="NCBI Taxonomy" id="1930593"/>
    <lineage>
        <taxon>Bacteria</taxon>
        <taxon>Pseudomonadati</taxon>
        <taxon>Candidatus Omnitrophota</taxon>
        <taxon>Candidatus Velamenicoccus</taxon>
    </lineage>
</organism>
<evidence type="ECO:0000313" key="2">
    <source>
        <dbReference type="Proteomes" id="UP000287243"/>
    </source>
</evidence>
<dbReference type="RefSeq" id="WP_164908896.1">
    <property type="nucleotide sequence ID" value="NZ_CP019384.1"/>
</dbReference>
<dbReference type="Gene3D" id="3.40.50.1820">
    <property type="entry name" value="alpha/beta hydrolase"/>
    <property type="match status" value="1"/>
</dbReference>